<organism evidence="1">
    <name type="scientific">Trichodesmium erythraeum (strain IMS101)</name>
    <dbReference type="NCBI Taxonomy" id="203124"/>
    <lineage>
        <taxon>Bacteria</taxon>
        <taxon>Bacillati</taxon>
        <taxon>Cyanobacteriota</taxon>
        <taxon>Cyanophyceae</taxon>
        <taxon>Oscillatoriophycideae</taxon>
        <taxon>Oscillatoriales</taxon>
        <taxon>Microcoleaceae</taxon>
        <taxon>Trichodesmium</taxon>
    </lineage>
</organism>
<dbReference type="AlphaFoldDB" id="Q10YD8"/>
<reference evidence="1" key="1">
    <citation type="submission" date="2006-06" db="EMBL/GenBank/DDBJ databases">
        <title>Complete sequence of Trichodesmium erythraeum IMS101.</title>
        <authorList>
            <consortium name="US DOE Joint Genome Institute"/>
            <person name="Copeland A."/>
            <person name="Lucas S."/>
            <person name="Lapidus A."/>
            <person name="Barry K."/>
            <person name="Detter J.C."/>
            <person name="Glavina del Rio T."/>
            <person name="Hammon N."/>
            <person name="Israni S."/>
            <person name="Dalin E."/>
            <person name="Tice H."/>
            <person name="Pitluck S."/>
            <person name="Kiss H."/>
            <person name="Munk A.C."/>
            <person name="Brettin T."/>
            <person name="Bruce D."/>
            <person name="Han C."/>
            <person name="Tapia R."/>
            <person name="Gilna P."/>
            <person name="Schmutz J."/>
            <person name="Larimer F."/>
            <person name="Land M."/>
            <person name="Hauser L."/>
            <person name="Kyrpides N."/>
            <person name="Kim E."/>
            <person name="Richardson P."/>
        </authorList>
    </citation>
    <scope>NUCLEOTIDE SEQUENCE [LARGE SCALE GENOMIC DNA]</scope>
    <source>
        <strain evidence="1">IMS101</strain>
    </source>
</reference>
<name>Q10YD8_TRIEI</name>
<gene>
    <name evidence="1" type="ordered locus">Tery_3675</name>
</gene>
<dbReference type="KEGG" id="ter:Tery_3675"/>
<dbReference type="EMBL" id="CP000393">
    <property type="protein sequence ID" value="ABG52736.1"/>
    <property type="molecule type" value="Genomic_DNA"/>
</dbReference>
<accession>Q10YD8</accession>
<dbReference type="HOGENOM" id="CLU_1065351_0_0_3"/>
<evidence type="ECO:0000313" key="1">
    <source>
        <dbReference type="EMBL" id="ABG52736.1"/>
    </source>
</evidence>
<dbReference type="OrthoDB" id="454264at2"/>
<sequence length="261" mass="30823">MTEVQLKGQEQLMYRRPEDLRELFKGILSDDSDTRKEAKNKLSKWLWKHPKIGMVVRKSFSRINFDDSQEFYNDSLVEVFFKFDLIVELFLKKNQITLNQLDDISEKKLSASFIKYFNRAHYNKACDLYRKFQNKREINGQIIISLDQVKKDENGQDYKTVGDEITDHKNLNDLDNFNLGDFSEEAIDNLPIFNGYKEKLRNCSKKVDCWEILRLKCQGFKQTEIAEKLGVHQSKVSRNWNTKCLECVKKIIGENNLDLEV</sequence>
<proteinExistence type="predicted"/>
<dbReference type="eggNOG" id="COG1595">
    <property type="taxonomic scope" value="Bacteria"/>
</dbReference>
<protein>
    <submittedName>
        <fullName evidence="1">Uncharacterized protein</fullName>
    </submittedName>
</protein>
<dbReference type="RefSeq" id="WP_011613068.1">
    <property type="nucleotide sequence ID" value="NC_008312.1"/>
</dbReference>